<comment type="caution">
    <text evidence="2">The sequence shown here is derived from an EMBL/GenBank/DDBJ whole genome shotgun (WGS) entry which is preliminary data.</text>
</comment>
<protein>
    <recommendedName>
        <fullName evidence="4">DUF4440 domain-containing protein</fullName>
    </recommendedName>
</protein>
<dbReference type="EMBL" id="SJPU01000002">
    <property type="protein sequence ID" value="TWU15456.1"/>
    <property type="molecule type" value="Genomic_DNA"/>
</dbReference>
<sequence>MFKPTRSFMLLLLFVPTLTIKAKDTQAAETTDQEVTLVVDELENAIQGKSHRPLEEIVTEDATFQGTRPLRAMLRDAKPVKFAPDSRRYWLKLSEIEPNSKLSQYIPKGVDADESVLVFRNTDDRDDRRFRVFYWLSKIDGKWMVVYNADGWDSADPLASAAKELSAHMVNQNGVAKP</sequence>
<feature type="signal peptide" evidence="1">
    <location>
        <begin position="1"/>
        <end position="22"/>
    </location>
</feature>
<keyword evidence="1" id="KW-0732">Signal</keyword>
<evidence type="ECO:0008006" key="4">
    <source>
        <dbReference type="Google" id="ProtNLM"/>
    </source>
</evidence>
<name>A0A5C6BW59_9BACT</name>
<keyword evidence="3" id="KW-1185">Reference proteome</keyword>
<reference evidence="2 3" key="1">
    <citation type="journal article" date="2020" name="Antonie Van Leeuwenhoek">
        <title>Rhodopirellula heiligendammensis sp. nov., Rhodopirellula pilleata sp. nov., and Rhodopirellula solitaria sp. nov. isolated from natural or artificial marine surfaces in Northern Germany and California, USA, and emended description of the genus Rhodopirellula.</title>
        <authorList>
            <person name="Kallscheuer N."/>
            <person name="Wiegand S."/>
            <person name="Jogler M."/>
            <person name="Boedeker C."/>
            <person name="Peeters S.H."/>
            <person name="Rast P."/>
            <person name="Heuer A."/>
            <person name="Jetten M.S.M."/>
            <person name="Rohde M."/>
            <person name="Jogler C."/>
        </authorList>
    </citation>
    <scope>NUCLEOTIDE SEQUENCE [LARGE SCALE GENOMIC DNA]</scope>
    <source>
        <strain evidence="2 3">Poly21</strain>
    </source>
</reference>
<proteinExistence type="predicted"/>
<dbReference type="AlphaFoldDB" id="A0A5C6BW59"/>
<dbReference type="RefSeq" id="WP_146407330.1">
    <property type="nucleotide sequence ID" value="NZ_SJPU01000002.1"/>
</dbReference>
<organism evidence="2 3">
    <name type="scientific">Allorhodopirellula heiligendammensis</name>
    <dbReference type="NCBI Taxonomy" id="2714739"/>
    <lineage>
        <taxon>Bacteria</taxon>
        <taxon>Pseudomonadati</taxon>
        <taxon>Planctomycetota</taxon>
        <taxon>Planctomycetia</taxon>
        <taxon>Pirellulales</taxon>
        <taxon>Pirellulaceae</taxon>
        <taxon>Allorhodopirellula</taxon>
    </lineage>
</organism>
<evidence type="ECO:0000256" key="1">
    <source>
        <dbReference type="SAM" id="SignalP"/>
    </source>
</evidence>
<dbReference type="Proteomes" id="UP000319908">
    <property type="component" value="Unassembled WGS sequence"/>
</dbReference>
<dbReference type="OrthoDB" id="9981688at2"/>
<evidence type="ECO:0000313" key="2">
    <source>
        <dbReference type="EMBL" id="TWU15456.1"/>
    </source>
</evidence>
<evidence type="ECO:0000313" key="3">
    <source>
        <dbReference type="Proteomes" id="UP000319908"/>
    </source>
</evidence>
<accession>A0A5C6BW59</accession>
<feature type="chain" id="PRO_5023038090" description="DUF4440 domain-containing protein" evidence="1">
    <location>
        <begin position="23"/>
        <end position="178"/>
    </location>
</feature>
<gene>
    <name evidence="2" type="ORF">Poly21_26520</name>
</gene>